<evidence type="ECO:0000313" key="2">
    <source>
        <dbReference type="Proteomes" id="UP001596084"/>
    </source>
</evidence>
<evidence type="ECO:0008006" key="3">
    <source>
        <dbReference type="Google" id="ProtNLM"/>
    </source>
</evidence>
<dbReference type="EMBL" id="JBHSMX010000065">
    <property type="protein sequence ID" value="MFC5523636.1"/>
    <property type="molecule type" value="Genomic_DNA"/>
</dbReference>
<reference evidence="2" key="1">
    <citation type="journal article" date="2019" name="Int. J. Syst. Evol. Microbiol.">
        <title>The Global Catalogue of Microorganisms (GCM) 10K type strain sequencing project: providing services to taxonomists for standard genome sequencing and annotation.</title>
        <authorList>
            <consortium name="The Broad Institute Genomics Platform"/>
            <consortium name="The Broad Institute Genome Sequencing Center for Infectious Disease"/>
            <person name="Wu L."/>
            <person name="Ma J."/>
        </authorList>
    </citation>
    <scope>NUCLEOTIDE SEQUENCE [LARGE SCALE GENOMIC DNA]</scope>
    <source>
        <strain evidence="2">CGMCC 4.7277</strain>
    </source>
</reference>
<keyword evidence="2" id="KW-1185">Reference proteome</keyword>
<sequence length="43" mass="4482">MSKLRFKISMSLDGFVAGPSQSIQNPLGIGGDRLGLLAQVAAH</sequence>
<protein>
    <recommendedName>
        <fullName evidence="3">Dihydrofolate reductase</fullName>
    </recommendedName>
</protein>
<proteinExistence type="predicted"/>
<evidence type="ECO:0000313" key="1">
    <source>
        <dbReference type="EMBL" id="MFC5523636.1"/>
    </source>
</evidence>
<accession>A0ABW0QFH6</accession>
<dbReference type="RefSeq" id="WP_281178577.1">
    <property type="nucleotide sequence ID" value="NZ_JBHSMX010000065.1"/>
</dbReference>
<gene>
    <name evidence="1" type="ORF">ACFPP7_22350</name>
</gene>
<organism evidence="1 2">
    <name type="scientific">Polaromonas jejuensis</name>
    <dbReference type="NCBI Taxonomy" id="457502"/>
    <lineage>
        <taxon>Bacteria</taxon>
        <taxon>Pseudomonadati</taxon>
        <taxon>Pseudomonadota</taxon>
        <taxon>Betaproteobacteria</taxon>
        <taxon>Burkholderiales</taxon>
        <taxon>Comamonadaceae</taxon>
        <taxon>Polaromonas</taxon>
    </lineage>
</organism>
<name>A0ABW0QFH6_9BURK</name>
<comment type="caution">
    <text evidence="1">The sequence shown here is derived from an EMBL/GenBank/DDBJ whole genome shotgun (WGS) entry which is preliminary data.</text>
</comment>
<dbReference type="Proteomes" id="UP001596084">
    <property type="component" value="Unassembled WGS sequence"/>
</dbReference>